<keyword evidence="3" id="KW-1185">Reference proteome</keyword>
<gene>
    <name evidence="2" type="ORF">MAUB_44800</name>
</gene>
<evidence type="ECO:0000313" key="3">
    <source>
        <dbReference type="Proteomes" id="UP000465609"/>
    </source>
</evidence>
<dbReference type="EMBL" id="AP022577">
    <property type="protein sequence ID" value="BBX86607.1"/>
    <property type="molecule type" value="Genomic_DNA"/>
</dbReference>
<accession>A0ABN5YXI1</accession>
<protein>
    <submittedName>
        <fullName evidence="2">Membrane protein</fullName>
    </submittedName>
</protein>
<reference evidence="2 3" key="1">
    <citation type="journal article" date="2019" name="Emerg. Microbes Infect.">
        <title>Comprehensive subspecies identification of 175 nontuberculous mycobacteria species based on 7547 genomic profiles.</title>
        <authorList>
            <person name="Matsumoto Y."/>
            <person name="Kinjo T."/>
            <person name="Motooka D."/>
            <person name="Nabeya D."/>
            <person name="Jung N."/>
            <person name="Uechi K."/>
            <person name="Horii T."/>
            <person name="Iida T."/>
            <person name="Fujita J."/>
            <person name="Nakamura S."/>
        </authorList>
    </citation>
    <scope>NUCLEOTIDE SEQUENCE [LARGE SCALE GENOMIC DNA]</scope>
    <source>
        <strain evidence="2 3">JCM 15296</strain>
    </source>
</reference>
<dbReference type="Proteomes" id="UP000465609">
    <property type="component" value="Chromosome"/>
</dbReference>
<evidence type="ECO:0000256" key="1">
    <source>
        <dbReference type="SAM" id="Phobius"/>
    </source>
</evidence>
<proteinExistence type="predicted"/>
<feature type="transmembrane region" description="Helical" evidence="1">
    <location>
        <begin position="64"/>
        <end position="85"/>
    </location>
</feature>
<organism evidence="2 3">
    <name type="scientific">Mycolicibacterium aubagnense</name>
    <dbReference type="NCBI Taxonomy" id="319707"/>
    <lineage>
        <taxon>Bacteria</taxon>
        <taxon>Bacillati</taxon>
        <taxon>Actinomycetota</taxon>
        <taxon>Actinomycetes</taxon>
        <taxon>Mycobacteriales</taxon>
        <taxon>Mycobacteriaceae</taxon>
        <taxon>Mycolicibacterium</taxon>
    </lineage>
</organism>
<feature type="transmembrane region" description="Helical" evidence="1">
    <location>
        <begin position="7"/>
        <end position="28"/>
    </location>
</feature>
<sequence>MTMTATIGYVLAGLLAAAIIFIGGRFLVAPRIAAAGYGVPVHSELSVVGAYLSVKGVRDIATGLYVIILMIAGATHLIGWVMLAATIIPIGDAAIVLRHGGAKSVAWGVHGGTAAVMLVTTALLLTSG</sequence>
<feature type="transmembrane region" description="Helical" evidence="1">
    <location>
        <begin position="105"/>
        <end position="125"/>
    </location>
</feature>
<keyword evidence="1" id="KW-0472">Membrane</keyword>
<keyword evidence="1" id="KW-0812">Transmembrane</keyword>
<name>A0ABN5YXI1_9MYCO</name>
<evidence type="ECO:0000313" key="2">
    <source>
        <dbReference type="EMBL" id="BBX86607.1"/>
    </source>
</evidence>
<dbReference type="Pfam" id="PF14087">
    <property type="entry name" value="DUF4267"/>
    <property type="match status" value="1"/>
</dbReference>
<keyword evidence="1" id="KW-1133">Transmembrane helix</keyword>
<dbReference type="InterPro" id="IPR025363">
    <property type="entry name" value="DUF4267"/>
</dbReference>
<dbReference type="RefSeq" id="WP_138228998.1">
    <property type="nucleotide sequence ID" value="NZ_AP022577.1"/>
</dbReference>